<dbReference type="InterPro" id="IPR000867">
    <property type="entry name" value="IGFBP-like"/>
</dbReference>
<keyword evidence="8" id="KW-0732">Signal</keyword>
<dbReference type="PANTHER" id="PTHR11551:SF5">
    <property type="entry name" value="INSULIN-LIKE GROWTH FACTOR-BINDING PROTEIN 2"/>
    <property type="match status" value="1"/>
</dbReference>
<dbReference type="GO" id="GO:0043567">
    <property type="term" value="P:regulation of insulin-like growth factor receptor signaling pathway"/>
    <property type="evidence" value="ECO:0007669"/>
    <property type="project" value="TreeGrafter"/>
</dbReference>
<keyword evidence="12" id="KW-1185">Reference proteome</keyword>
<feature type="region of interest" description="Disordered" evidence="7">
    <location>
        <begin position="110"/>
        <end position="135"/>
    </location>
</feature>
<dbReference type="Proteomes" id="UP000472271">
    <property type="component" value="Chromosome 21"/>
</dbReference>
<dbReference type="Pfam" id="PF00219">
    <property type="entry name" value="IGFBP"/>
    <property type="match status" value="1"/>
</dbReference>
<feature type="chain" id="PRO_5025684761" evidence="8">
    <location>
        <begin position="19"/>
        <end position="247"/>
    </location>
</feature>
<dbReference type="GO" id="GO:0005615">
    <property type="term" value="C:extracellular space"/>
    <property type="evidence" value="ECO:0007669"/>
    <property type="project" value="TreeGrafter"/>
</dbReference>
<dbReference type="GO" id="GO:0031994">
    <property type="term" value="F:insulin-like growth factor I binding"/>
    <property type="evidence" value="ECO:0007669"/>
    <property type="project" value="TreeGrafter"/>
</dbReference>
<comment type="caution">
    <text evidence="6">Lacks conserved residue(s) required for the propagation of feature annotation.</text>
</comment>
<dbReference type="Gene3D" id="4.10.40.20">
    <property type="match status" value="1"/>
</dbReference>
<evidence type="ECO:0000256" key="2">
    <source>
        <dbReference type="ARBA" id="ARBA00022525"/>
    </source>
</evidence>
<dbReference type="Pfam" id="PF00086">
    <property type="entry name" value="Thyroglobulin_1"/>
    <property type="match status" value="1"/>
</dbReference>
<dbReference type="PROSITE" id="PS00222">
    <property type="entry name" value="IGFBP_N_1"/>
    <property type="match status" value="1"/>
</dbReference>
<dbReference type="InterPro" id="IPR017891">
    <property type="entry name" value="Insulin_GF-bd_Cys-rich_CS"/>
</dbReference>
<evidence type="ECO:0000256" key="5">
    <source>
        <dbReference type="ARBA" id="ARBA00023183"/>
    </source>
</evidence>
<keyword evidence="3" id="KW-0341">Growth regulation</keyword>
<accession>A0A672YF42</accession>
<evidence type="ECO:0000256" key="7">
    <source>
        <dbReference type="SAM" id="MobiDB-lite"/>
    </source>
</evidence>
<reference evidence="11" key="1">
    <citation type="submission" date="2019-06" db="EMBL/GenBank/DDBJ databases">
        <authorList>
            <consortium name="Wellcome Sanger Institute Data Sharing"/>
        </authorList>
    </citation>
    <scope>NUCLEOTIDE SEQUENCE [LARGE SCALE GENOMIC DNA]</scope>
</reference>
<keyword evidence="2" id="KW-0964">Secreted</keyword>
<dbReference type="SUPFAM" id="SSF57184">
    <property type="entry name" value="Growth factor receptor domain"/>
    <property type="match status" value="1"/>
</dbReference>
<dbReference type="InterPro" id="IPR022321">
    <property type="entry name" value="IGFBP_1-6_chordata"/>
</dbReference>
<dbReference type="InterPro" id="IPR009030">
    <property type="entry name" value="Growth_fac_rcpt_cys_sf"/>
</dbReference>
<feature type="domain" description="Thyroglobulin type-1" evidence="9">
    <location>
        <begin position="173"/>
        <end position="230"/>
    </location>
</feature>
<name>A0A672YF42_9TELE</name>
<evidence type="ECO:0000259" key="10">
    <source>
        <dbReference type="PROSITE" id="PS51323"/>
    </source>
</evidence>
<reference evidence="11" key="3">
    <citation type="submission" date="2025-09" db="UniProtKB">
        <authorList>
            <consortium name="Ensembl"/>
        </authorList>
    </citation>
    <scope>IDENTIFICATION</scope>
</reference>
<dbReference type="PROSITE" id="PS51162">
    <property type="entry name" value="THYROGLOBULIN_1_2"/>
    <property type="match status" value="1"/>
</dbReference>
<evidence type="ECO:0000256" key="1">
    <source>
        <dbReference type="ARBA" id="ARBA00004613"/>
    </source>
</evidence>
<evidence type="ECO:0000256" key="6">
    <source>
        <dbReference type="PROSITE-ProRule" id="PRU00500"/>
    </source>
</evidence>
<dbReference type="PROSITE" id="PS51323">
    <property type="entry name" value="IGFBP_N_2"/>
    <property type="match status" value="1"/>
</dbReference>
<proteinExistence type="predicted"/>
<dbReference type="SMART" id="SM00211">
    <property type="entry name" value="TY"/>
    <property type="match status" value="1"/>
</dbReference>
<keyword evidence="4" id="KW-1015">Disulfide bond</keyword>
<dbReference type="AlphaFoldDB" id="A0A672YF42"/>
<dbReference type="Ensembl" id="ENSSORT00005003368.1">
    <property type="protein sequence ID" value="ENSSORP00005003270.1"/>
    <property type="gene ID" value="ENSSORG00005001997.1"/>
</dbReference>
<protein>
    <submittedName>
        <fullName evidence="11">Insulin-like growth factor binding protein 2b</fullName>
    </submittedName>
</protein>
<reference evidence="11" key="2">
    <citation type="submission" date="2025-08" db="UniProtKB">
        <authorList>
            <consortium name="Ensembl"/>
        </authorList>
    </citation>
    <scope>IDENTIFICATION</scope>
</reference>
<evidence type="ECO:0000259" key="9">
    <source>
        <dbReference type="PROSITE" id="PS51162"/>
    </source>
</evidence>
<dbReference type="PANTHER" id="PTHR11551">
    <property type="entry name" value="INSULIN-LIKE GROWTH FACTOR BINDING PROTEIN"/>
    <property type="match status" value="1"/>
</dbReference>
<dbReference type="SUPFAM" id="SSF57610">
    <property type="entry name" value="Thyroglobulin type-1 domain"/>
    <property type="match status" value="1"/>
</dbReference>
<evidence type="ECO:0000256" key="4">
    <source>
        <dbReference type="ARBA" id="ARBA00023157"/>
    </source>
</evidence>
<dbReference type="InterPro" id="IPR036857">
    <property type="entry name" value="Thyroglobulin_1_sf"/>
</dbReference>
<dbReference type="InterPro" id="IPR000716">
    <property type="entry name" value="Thyroglobulin_1"/>
</dbReference>
<sequence>SVCALLLWSCLLVPRVLLEDLAFRCPGCTAERLNACPKLPAPCSEMVREPGCGCCPVCARLEGELCGVYTPRCSTGLMCYPSASAELPLQELIQGLGRCGHRVDLDDATTNQEATNGRTDPGGAGTEGNKSKQKDKINERKTDMIIFHVSSFTCTPTTALPVHVQVIRWRTALALCAPLAPPLFYGLCCVFVCLQCNMSVHGQRGECWCVNPLTGDQIPATPRVRGDPNCYRFHEEVQLMPTAAALH</sequence>
<dbReference type="Gene3D" id="4.10.800.10">
    <property type="entry name" value="Thyroglobulin type-1"/>
    <property type="match status" value="1"/>
</dbReference>
<dbReference type="FunFam" id="4.10.40.20:FF:000001">
    <property type="entry name" value="Insulin-like growth factor binding protein 5"/>
    <property type="match status" value="1"/>
</dbReference>
<keyword evidence="5" id="KW-0340">Growth factor binding</keyword>
<evidence type="ECO:0000256" key="8">
    <source>
        <dbReference type="SAM" id="SignalP"/>
    </source>
</evidence>
<feature type="domain" description="IGFBP N-terminal" evidence="10">
    <location>
        <begin position="21"/>
        <end position="102"/>
    </location>
</feature>
<feature type="signal peptide" evidence="8">
    <location>
        <begin position="1"/>
        <end position="18"/>
    </location>
</feature>
<evidence type="ECO:0000313" key="12">
    <source>
        <dbReference type="Proteomes" id="UP000472271"/>
    </source>
</evidence>
<dbReference type="GO" id="GO:0031995">
    <property type="term" value="F:insulin-like growth factor II binding"/>
    <property type="evidence" value="ECO:0007669"/>
    <property type="project" value="TreeGrafter"/>
</dbReference>
<dbReference type="PRINTS" id="PR01976">
    <property type="entry name" value="IGFBPFAMILY"/>
</dbReference>
<comment type="subcellular location">
    <subcellularLocation>
        <location evidence="1">Secreted</location>
    </subcellularLocation>
</comment>
<organism evidence="11 12">
    <name type="scientific">Sphaeramia orbicularis</name>
    <name type="common">orbiculate cardinalfish</name>
    <dbReference type="NCBI Taxonomy" id="375764"/>
    <lineage>
        <taxon>Eukaryota</taxon>
        <taxon>Metazoa</taxon>
        <taxon>Chordata</taxon>
        <taxon>Craniata</taxon>
        <taxon>Vertebrata</taxon>
        <taxon>Euteleostomi</taxon>
        <taxon>Actinopterygii</taxon>
        <taxon>Neopterygii</taxon>
        <taxon>Teleostei</taxon>
        <taxon>Neoteleostei</taxon>
        <taxon>Acanthomorphata</taxon>
        <taxon>Gobiaria</taxon>
        <taxon>Kurtiformes</taxon>
        <taxon>Apogonoidei</taxon>
        <taxon>Apogonidae</taxon>
        <taxon>Apogoninae</taxon>
        <taxon>Sphaeramia</taxon>
    </lineage>
</organism>
<evidence type="ECO:0000256" key="3">
    <source>
        <dbReference type="ARBA" id="ARBA00022604"/>
    </source>
</evidence>
<dbReference type="SMART" id="SM00121">
    <property type="entry name" value="IB"/>
    <property type="match status" value="1"/>
</dbReference>
<evidence type="ECO:0000313" key="11">
    <source>
        <dbReference type="Ensembl" id="ENSSORP00005003270.1"/>
    </source>
</evidence>